<protein>
    <submittedName>
        <fullName evidence="1">Uncharacterized protein</fullName>
    </submittedName>
</protein>
<reference evidence="1" key="1">
    <citation type="submission" date="2013-04" db="EMBL/GenBank/DDBJ databases">
        <authorList>
            <person name="Qu J."/>
            <person name="Murali S.C."/>
            <person name="Bandaranaike D."/>
            <person name="Bellair M."/>
            <person name="Blankenburg K."/>
            <person name="Chao H."/>
            <person name="Dinh H."/>
            <person name="Doddapaneni H."/>
            <person name="Downs B."/>
            <person name="Dugan-Rocha S."/>
            <person name="Elkadiri S."/>
            <person name="Gnanaolivu R.D."/>
            <person name="Hernandez B."/>
            <person name="Javaid M."/>
            <person name="Jayaseelan J.C."/>
            <person name="Lee S."/>
            <person name="Li M."/>
            <person name="Ming W."/>
            <person name="Munidasa M."/>
            <person name="Muniz J."/>
            <person name="Nguyen L."/>
            <person name="Ongeri F."/>
            <person name="Osuji N."/>
            <person name="Pu L.-L."/>
            <person name="Puazo M."/>
            <person name="Qu C."/>
            <person name="Quiroz J."/>
            <person name="Raj R."/>
            <person name="Weissenberger G."/>
            <person name="Xin Y."/>
            <person name="Zou X."/>
            <person name="Han Y."/>
            <person name="Richards S."/>
            <person name="Worley K."/>
            <person name="Muzny D."/>
            <person name="Gibbs R."/>
        </authorList>
    </citation>
    <scope>NUCLEOTIDE SEQUENCE</scope>
    <source>
        <strain evidence="1">Sampled in the wild</strain>
    </source>
</reference>
<accession>A0A8K0P008</accession>
<dbReference type="GO" id="GO:0001227">
    <property type="term" value="F:DNA-binding transcription repressor activity, RNA polymerase II-specific"/>
    <property type="evidence" value="ECO:0007669"/>
    <property type="project" value="InterPro"/>
</dbReference>
<reference evidence="1" key="2">
    <citation type="submission" date="2017-10" db="EMBL/GenBank/DDBJ databases">
        <title>Ladona fulva Genome sequencing and assembly.</title>
        <authorList>
            <person name="Murali S."/>
            <person name="Richards S."/>
            <person name="Bandaranaike D."/>
            <person name="Bellair M."/>
            <person name="Blankenburg K."/>
            <person name="Chao H."/>
            <person name="Dinh H."/>
            <person name="Doddapaneni H."/>
            <person name="Dugan-Rocha S."/>
            <person name="Elkadiri S."/>
            <person name="Gnanaolivu R."/>
            <person name="Hernandez B."/>
            <person name="Skinner E."/>
            <person name="Javaid M."/>
            <person name="Lee S."/>
            <person name="Li M."/>
            <person name="Ming W."/>
            <person name="Munidasa M."/>
            <person name="Muniz J."/>
            <person name="Nguyen L."/>
            <person name="Hughes D."/>
            <person name="Osuji N."/>
            <person name="Pu L.-L."/>
            <person name="Puazo M."/>
            <person name="Qu C."/>
            <person name="Quiroz J."/>
            <person name="Raj R."/>
            <person name="Weissenberger G."/>
            <person name="Xin Y."/>
            <person name="Zou X."/>
            <person name="Han Y."/>
            <person name="Worley K."/>
            <person name="Muzny D."/>
            <person name="Gibbs R."/>
        </authorList>
    </citation>
    <scope>NUCLEOTIDE SEQUENCE</scope>
    <source>
        <strain evidence="1">Sampled in the wild</strain>
    </source>
</reference>
<sequence length="55" mass="6374">MQTLETQCTLHDSFPLMDGRKPVGGKLEVKLRIRNPILGRQVEKVTEKWLIIDKL</sequence>
<evidence type="ECO:0000313" key="2">
    <source>
        <dbReference type="Proteomes" id="UP000792457"/>
    </source>
</evidence>
<gene>
    <name evidence="1" type="ORF">J437_LFUL003884</name>
</gene>
<dbReference type="Proteomes" id="UP000792457">
    <property type="component" value="Unassembled WGS sequence"/>
</dbReference>
<dbReference type="PANTHER" id="PTHR13076">
    <property type="entry name" value="COILED-COIL AND C2 DOMAIN-CONTAINING PROTEIN 1-LIKE"/>
    <property type="match status" value="1"/>
</dbReference>
<evidence type="ECO:0000313" key="1">
    <source>
        <dbReference type="EMBL" id="KAG8228411.1"/>
    </source>
</evidence>
<proteinExistence type="predicted"/>
<dbReference type="PANTHER" id="PTHR13076:SF9">
    <property type="entry name" value="COILED-COIL AND C2 DOMAIN-CONTAINING PROTEIN 1-LIKE"/>
    <property type="match status" value="1"/>
</dbReference>
<organism evidence="1 2">
    <name type="scientific">Ladona fulva</name>
    <name type="common">Scarce chaser dragonfly</name>
    <name type="synonym">Libellula fulva</name>
    <dbReference type="NCBI Taxonomy" id="123851"/>
    <lineage>
        <taxon>Eukaryota</taxon>
        <taxon>Metazoa</taxon>
        <taxon>Ecdysozoa</taxon>
        <taxon>Arthropoda</taxon>
        <taxon>Hexapoda</taxon>
        <taxon>Insecta</taxon>
        <taxon>Pterygota</taxon>
        <taxon>Palaeoptera</taxon>
        <taxon>Odonata</taxon>
        <taxon>Epiprocta</taxon>
        <taxon>Anisoptera</taxon>
        <taxon>Libelluloidea</taxon>
        <taxon>Libellulidae</taxon>
        <taxon>Ladona</taxon>
    </lineage>
</organism>
<dbReference type="AlphaFoldDB" id="A0A8K0P008"/>
<keyword evidence="2" id="KW-1185">Reference proteome</keyword>
<dbReference type="InterPro" id="IPR039725">
    <property type="entry name" value="CC2D1A/B"/>
</dbReference>
<dbReference type="OrthoDB" id="19996at2759"/>
<comment type="caution">
    <text evidence="1">The sequence shown here is derived from an EMBL/GenBank/DDBJ whole genome shotgun (WGS) entry which is preliminary data.</text>
</comment>
<dbReference type="EMBL" id="KZ308371">
    <property type="protein sequence ID" value="KAG8228411.1"/>
    <property type="molecule type" value="Genomic_DNA"/>
</dbReference>
<name>A0A8K0P008_LADFU</name>